<keyword evidence="2" id="KW-1185">Reference proteome</keyword>
<reference evidence="1 2" key="1">
    <citation type="submission" date="2023-07" db="EMBL/GenBank/DDBJ databases">
        <title>Genomic Encyclopedia of Type Strains, Phase IV (KMG-IV): sequencing the most valuable type-strain genomes for metagenomic binning, comparative biology and taxonomic classification.</title>
        <authorList>
            <person name="Goeker M."/>
        </authorList>
    </citation>
    <scope>NUCLEOTIDE SEQUENCE [LARGE SCALE GENOMIC DNA]</scope>
    <source>
        <strain evidence="1 2">B6-8</strain>
    </source>
</reference>
<dbReference type="Proteomes" id="UP001241603">
    <property type="component" value="Unassembled WGS sequence"/>
</dbReference>
<organism evidence="1 2">
    <name type="scientific">Kaistia dalseonensis</name>
    <dbReference type="NCBI Taxonomy" id="410840"/>
    <lineage>
        <taxon>Bacteria</taxon>
        <taxon>Pseudomonadati</taxon>
        <taxon>Pseudomonadota</taxon>
        <taxon>Alphaproteobacteria</taxon>
        <taxon>Hyphomicrobiales</taxon>
        <taxon>Kaistiaceae</taxon>
        <taxon>Kaistia</taxon>
    </lineage>
</organism>
<comment type="caution">
    <text evidence="1">The sequence shown here is derived from an EMBL/GenBank/DDBJ whole genome shotgun (WGS) entry which is preliminary data.</text>
</comment>
<accession>A0ABU0H6P1</accession>
<protein>
    <submittedName>
        <fullName evidence="1">Uncharacterized protein</fullName>
    </submittedName>
</protein>
<name>A0ABU0H6P1_9HYPH</name>
<sequence length="50" mass="5356">MADERDAALDGQILATYGHGIHTVAAQSIIDEFVGALIHASEYQPDYGSH</sequence>
<dbReference type="RefSeq" id="WP_266348881.1">
    <property type="nucleotide sequence ID" value="NZ_JAPKNG010000003.1"/>
</dbReference>
<evidence type="ECO:0000313" key="1">
    <source>
        <dbReference type="EMBL" id="MDQ0437956.1"/>
    </source>
</evidence>
<dbReference type="EMBL" id="JAUSVO010000003">
    <property type="protein sequence ID" value="MDQ0437956.1"/>
    <property type="molecule type" value="Genomic_DNA"/>
</dbReference>
<proteinExistence type="predicted"/>
<evidence type="ECO:0000313" key="2">
    <source>
        <dbReference type="Proteomes" id="UP001241603"/>
    </source>
</evidence>
<gene>
    <name evidence="1" type="ORF">QO014_002348</name>
</gene>